<feature type="compositionally biased region" description="Basic residues" evidence="7">
    <location>
        <begin position="1063"/>
        <end position="1073"/>
    </location>
</feature>
<dbReference type="InterPro" id="IPR036097">
    <property type="entry name" value="HisK_dim/P_sf"/>
</dbReference>
<evidence type="ECO:0000256" key="2">
    <source>
        <dbReference type="ARBA" id="ARBA00012438"/>
    </source>
</evidence>
<keyword evidence="13" id="KW-1185">Reference proteome</keyword>
<feature type="domain" description="PAS" evidence="10">
    <location>
        <begin position="1122"/>
        <end position="1192"/>
    </location>
</feature>
<keyword evidence="4" id="KW-0808">Transferase</keyword>
<dbReference type="InterPro" id="IPR001789">
    <property type="entry name" value="Sig_transdc_resp-reg_receiver"/>
</dbReference>
<dbReference type="InterPro" id="IPR001610">
    <property type="entry name" value="PAC"/>
</dbReference>
<dbReference type="SMART" id="SM00091">
    <property type="entry name" value="PAS"/>
    <property type="match status" value="2"/>
</dbReference>
<dbReference type="Gene3D" id="3.40.50.2300">
    <property type="match status" value="1"/>
</dbReference>
<evidence type="ECO:0000313" key="13">
    <source>
        <dbReference type="Proteomes" id="UP000298138"/>
    </source>
</evidence>
<feature type="compositionally biased region" description="Polar residues" evidence="7">
    <location>
        <begin position="1039"/>
        <end position="1057"/>
    </location>
</feature>
<dbReference type="FunFam" id="3.30.450.20:FF:000099">
    <property type="entry name" value="Sensory box sensor histidine kinase"/>
    <property type="match status" value="1"/>
</dbReference>
<feature type="region of interest" description="Disordered" evidence="7">
    <location>
        <begin position="1"/>
        <end position="143"/>
    </location>
</feature>
<dbReference type="Pfam" id="PF13426">
    <property type="entry name" value="PAS_9"/>
    <property type="match status" value="1"/>
</dbReference>
<evidence type="ECO:0000256" key="3">
    <source>
        <dbReference type="ARBA" id="ARBA00022553"/>
    </source>
</evidence>
<dbReference type="Proteomes" id="UP000298138">
    <property type="component" value="Unassembled WGS sequence"/>
</dbReference>
<dbReference type="PROSITE" id="PS50112">
    <property type="entry name" value="PAS"/>
    <property type="match status" value="1"/>
</dbReference>
<evidence type="ECO:0000259" key="8">
    <source>
        <dbReference type="PROSITE" id="PS50109"/>
    </source>
</evidence>
<protein>
    <recommendedName>
        <fullName evidence="2">histidine kinase</fullName>
        <ecNumber evidence="2">2.7.13.3</ecNumber>
    </recommendedName>
</protein>
<evidence type="ECO:0000256" key="1">
    <source>
        <dbReference type="ARBA" id="ARBA00000085"/>
    </source>
</evidence>
<feature type="compositionally biased region" description="Low complexity" evidence="7">
    <location>
        <begin position="50"/>
        <end position="112"/>
    </location>
</feature>
<feature type="region of interest" description="Disordered" evidence="7">
    <location>
        <begin position="774"/>
        <end position="802"/>
    </location>
</feature>
<feature type="region of interest" description="Disordered" evidence="7">
    <location>
        <begin position="1003"/>
        <end position="1077"/>
    </location>
</feature>
<dbReference type="InterPro" id="IPR003661">
    <property type="entry name" value="HisK_dim/P_dom"/>
</dbReference>
<dbReference type="PRINTS" id="PR00344">
    <property type="entry name" value="BCTRLSENSOR"/>
</dbReference>
<dbReference type="NCBIfam" id="TIGR00229">
    <property type="entry name" value="sensory_box"/>
    <property type="match status" value="1"/>
</dbReference>
<dbReference type="CDD" id="cd00130">
    <property type="entry name" value="PAS"/>
    <property type="match status" value="1"/>
</dbReference>
<feature type="compositionally biased region" description="Polar residues" evidence="7">
    <location>
        <begin position="442"/>
        <end position="455"/>
    </location>
</feature>
<feature type="compositionally biased region" description="Low complexity" evidence="7">
    <location>
        <begin position="263"/>
        <end position="282"/>
    </location>
</feature>
<dbReference type="InterPro" id="IPR003594">
    <property type="entry name" value="HATPase_dom"/>
</dbReference>
<dbReference type="SMART" id="SM00387">
    <property type="entry name" value="HATPase_c"/>
    <property type="match status" value="1"/>
</dbReference>
<gene>
    <name evidence="12" type="ORF">EX30DRAFT_166944</name>
</gene>
<dbReference type="PROSITE" id="PS50110">
    <property type="entry name" value="RESPONSE_REGULATORY"/>
    <property type="match status" value="1"/>
</dbReference>
<dbReference type="STRING" id="341454.A0A4S2MRW0"/>
<dbReference type="FunFam" id="3.30.565.10:FF:000010">
    <property type="entry name" value="Sensor histidine kinase RcsC"/>
    <property type="match status" value="1"/>
</dbReference>
<feature type="domain" description="PAC" evidence="11">
    <location>
        <begin position="1195"/>
        <end position="1247"/>
    </location>
</feature>
<dbReference type="Pfam" id="PF00072">
    <property type="entry name" value="Response_reg"/>
    <property type="match status" value="1"/>
</dbReference>
<evidence type="ECO:0000256" key="6">
    <source>
        <dbReference type="PROSITE-ProRule" id="PRU00169"/>
    </source>
</evidence>
<feature type="region of interest" description="Disordered" evidence="7">
    <location>
        <begin position="414"/>
        <end position="468"/>
    </location>
</feature>
<evidence type="ECO:0000259" key="11">
    <source>
        <dbReference type="PROSITE" id="PS50113"/>
    </source>
</evidence>
<evidence type="ECO:0000256" key="4">
    <source>
        <dbReference type="ARBA" id="ARBA00022679"/>
    </source>
</evidence>
<evidence type="ECO:0000259" key="10">
    <source>
        <dbReference type="PROSITE" id="PS50112"/>
    </source>
</evidence>
<dbReference type="SMART" id="SM00086">
    <property type="entry name" value="PAC"/>
    <property type="match status" value="2"/>
</dbReference>
<evidence type="ECO:0000313" key="12">
    <source>
        <dbReference type="EMBL" id="TGZ78118.1"/>
    </source>
</evidence>
<dbReference type="PROSITE" id="PS50109">
    <property type="entry name" value="HIS_KIN"/>
    <property type="match status" value="1"/>
</dbReference>
<accession>A0A4S2MRW0</accession>
<dbReference type="Pfam" id="PF02518">
    <property type="entry name" value="HATPase_c"/>
    <property type="match status" value="1"/>
</dbReference>
<dbReference type="CDD" id="cd17546">
    <property type="entry name" value="REC_hyHK_CKI1_RcsC-like"/>
    <property type="match status" value="1"/>
</dbReference>
<dbReference type="SUPFAM" id="SSF52172">
    <property type="entry name" value="CheY-like"/>
    <property type="match status" value="1"/>
</dbReference>
<feature type="compositionally biased region" description="Low complexity" evidence="7">
    <location>
        <begin position="22"/>
        <end position="37"/>
    </location>
</feature>
<feature type="domain" description="Response regulatory" evidence="9">
    <location>
        <begin position="1951"/>
        <end position="2073"/>
    </location>
</feature>
<feature type="compositionally biased region" description="Polar residues" evidence="7">
    <location>
        <begin position="231"/>
        <end position="242"/>
    </location>
</feature>
<evidence type="ECO:0000256" key="5">
    <source>
        <dbReference type="ARBA" id="ARBA00022777"/>
    </source>
</evidence>
<feature type="region of interest" description="Disordered" evidence="7">
    <location>
        <begin position="212"/>
        <end position="283"/>
    </location>
</feature>
<dbReference type="InParanoid" id="A0A4S2MRW0"/>
<dbReference type="CDD" id="cd00082">
    <property type="entry name" value="HisKA"/>
    <property type="match status" value="1"/>
</dbReference>
<feature type="region of interest" description="Disordered" evidence="7">
    <location>
        <begin position="865"/>
        <end position="902"/>
    </location>
</feature>
<dbReference type="OrthoDB" id="303614at2759"/>
<feature type="domain" description="PAC" evidence="11">
    <location>
        <begin position="1356"/>
        <end position="1409"/>
    </location>
</feature>
<dbReference type="CDD" id="cd16922">
    <property type="entry name" value="HATPase_EvgS-ArcB-TorS-like"/>
    <property type="match status" value="1"/>
</dbReference>
<comment type="catalytic activity">
    <reaction evidence="1">
        <text>ATP + protein L-histidine = ADP + protein N-phospho-L-histidine.</text>
        <dbReference type="EC" id="2.7.13.3"/>
    </reaction>
</comment>
<evidence type="ECO:0000259" key="9">
    <source>
        <dbReference type="PROSITE" id="PS50110"/>
    </source>
</evidence>
<dbReference type="SMART" id="SM00388">
    <property type="entry name" value="HisKA"/>
    <property type="match status" value="1"/>
</dbReference>
<dbReference type="Gene3D" id="3.30.565.10">
    <property type="entry name" value="Histidine kinase-like ATPase, C-terminal domain"/>
    <property type="match status" value="1"/>
</dbReference>
<evidence type="ECO:0000256" key="7">
    <source>
        <dbReference type="SAM" id="MobiDB-lite"/>
    </source>
</evidence>
<feature type="compositionally biased region" description="Polar residues" evidence="7">
    <location>
        <begin position="774"/>
        <end position="799"/>
    </location>
</feature>
<dbReference type="PANTHER" id="PTHR43047:SF74">
    <property type="entry name" value="HISTIDINE KINASE-RELATED"/>
    <property type="match status" value="1"/>
</dbReference>
<dbReference type="InterPro" id="IPR035965">
    <property type="entry name" value="PAS-like_dom_sf"/>
</dbReference>
<dbReference type="EC" id="2.7.13.3" evidence="2"/>
<feature type="compositionally biased region" description="Basic and acidic residues" evidence="7">
    <location>
        <begin position="418"/>
        <end position="440"/>
    </location>
</feature>
<name>A0A4S2MRW0_9PEZI</name>
<keyword evidence="3 6" id="KW-0597">Phosphoprotein</keyword>
<feature type="compositionally biased region" description="Polar residues" evidence="7">
    <location>
        <begin position="1693"/>
        <end position="1725"/>
    </location>
</feature>
<dbReference type="InterPro" id="IPR004358">
    <property type="entry name" value="Sig_transdc_His_kin-like_C"/>
</dbReference>
<dbReference type="Pfam" id="PF00512">
    <property type="entry name" value="HisKA"/>
    <property type="match status" value="1"/>
</dbReference>
<feature type="compositionally biased region" description="Basic and acidic residues" evidence="7">
    <location>
        <begin position="1014"/>
        <end position="1027"/>
    </location>
</feature>
<feature type="compositionally biased region" description="Low complexity" evidence="7">
    <location>
        <begin position="243"/>
        <end position="256"/>
    </location>
</feature>
<dbReference type="Gene3D" id="3.30.450.20">
    <property type="entry name" value="PAS domain"/>
    <property type="match status" value="2"/>
</dbReference>
<organism evidence="12 13">
    <name type="scientific">Ascodesmis nigricans</name>
    <dbReference type="NCBI Taxonomy" id="341454"/>
    <lineage>
        <taxon>Eukaryota</taxon>
        <taxon>Fungi</taxon>
        <taxon>Dikarya</taxon>
        <taxon>Ascomycota</taxon>
        <taxon>Pezizomycotina</taxon>
        <taxon>Pezizomycetes</taxon>
        <taxon>Pezizales</taxon>
        <taxon>Ascodesmidaceae</taxon>
        <taxon>Ascodesmis</taxon>
    </lineage>
</organism>
<feature type="region of interest" description="Disordered" evidence="7">
    <location>
        <begin position="664"/>
        <end position="739"/>
    </location>
</feature>
<feature type="region of interest" description="Disordered" evidence="7">
    <location>
        <begin position="1688"/>
        <end position="1725"/>
    </location>
</feature>
<feature type="compositionally biased region" description="Low complexity" evidence="7">
    <location>
        <begin position="693"/>
        <end position="703"/>
    </location>
</feature>
<reference evidence="12 13" key="1">
    <citation type="submission" date="2019-04" db="EMBL/GenBank/DDBJ databases">
        <title>Comparative genomics and transcriptomics to analyze fruiting body development in filamentous ascomycetes.</title>
        <authorList>
            <consortium name="DOE Joint Genome Institute"/>
            <person name="Lutkenhaus R."/>
            <person name="Traeger S."/>
            <person name="Breuer J."/>
            <person name="Kuo A."/>
            <person name="Lipzen A."/>
            <person name="Pangilinan J."/>
            <person name="Dilworth D."/>
            <person name="Sandor L."/>
            <person name="Poggeler S."/>
            <person name="Barry K."/>
            <person name="Grigoriev I.V."/>
            <person name="Nowrousian M."/>
        </authorList>
    </citation>
    <scope>NUCLEOTIDE SEQUENCE [LARGE SCALE GENOMIC DNA]</scope>
    <source>
        <strain evidence="12 13">CBS 389.68</strain>
    </source>
</reference>
<dbReference type="GO" id="GO:0005886">
    <property type="term" value="C:plasma membrane"/>
    <property type="evidence" value="ECO:0007669"/>
    <property type="project" value="TreeGrafter"/>
</dbReference>
<feature type="compositionally biased region" description="Basic and acidic residues" evidence="7">
    <location>
        <begin position="576"/>
        <end position="599"/>
    </location>
</feature>
<dbReference type="InterPro" id="IPR005467">
    <property type="entry name" value="His_kinase_dom"/>
</dbReference>
<feature type="domain" description="Histidine kinase" evidence="8">
    <location>
        <begin position="1427"/>
        <end position="1652"/>
    </location>
</feature>
<dbReference type="InterPro" id="IPR011006">
    <property type="entry name" value="CheY-like_superfamily"/>
</dbReference>
<dbReference type="EMBL" id="ML220145">
    <property type="protein sequence ID" value="TGZ78118.1"/>
    <property type="molecule type" value="Genomic_DNA"/>
</dbReference>
<dbReference type="InterPro" id="IPR000014">
    <property type="entry name" value="PAS"/>
</dbReference>
<dbReference type="GO" id="GO:0009927">
    <property type="term" value="F:histidine phosphotransfer kinase activity"/>
    <property type="evidence" value="ECO:0007669"/>
    <property type="project" value="TreeGrafter"/>
</dbReference>
<feature type="modified residue" description="4-aspartylphosphate" evidence="6">
    <location>
        <position position="2003"/>
    </location>
</feature>
<dbReference type="Pfam" id="PF08447">
    <property type="entry name" value="PAS_3"/>
    <property type="match status" value="1"/>
</dbReference>
<dbReference type="InterPro" id="IPR013655">
    <property type="entry name" value="PAS_fold_3"/>
</dbReference>
<keyword evidence="5" id="KW-0418">Kinase</keyword>
<dbReference type="InterPro" id="IPR000700">
    <property type="entry name" value="PAS-assoc_C"/>
</dbReference>
<dbReference type="PANTHER" id="PTHR43047">
    <property type="entry name" value="TWO-COMPONENT HISTIDINE PROTEIN KINASE"/>
    <property type="match status" value="1"/>
</dbReference>
<dbReference type="Gene3D" id="1.10.287.130">
    <property type="match status" value="1"/>
</dbReference>
<sequence length="2147" mass="234463">MHSPPGSHHIPPATIRIPPLNSSSSSSAPETPATTTADQQRDDPFVRSLPSTHTAHTSPHTHTSSISTSSASATTTTTTTQPAFAAASSSPPNTNNNHLPFSSSSTYSTAISHPHIPRPAGYPPPQLPIPIDNPSVKTPREDPAAVAAAAAAATSSRLALPGLGVGPSPLRVGAIGGGSAGVGRDSDAGGVGGGGGCIVPNVGPHTIQQLKEAVMRSQNPSRKKSRLDQSILPSNSPPLSQDASSPRTSARSTASPSSPPRARPGLRSANSGGSSSSALSGSYPFPQMQMRSLTSSSIAAAFNSPGTGPLDRLMPSGTPTPASVAFAPPNVPEPRPAENPDFPSPNMYELALMLHSEPGIDAFWSNVVKIATTCFKAERVTLAVPSDSTDLENTPWGQKATFNVADTDAFSLTYMDGRGQDHGESSDDHHNGVPLPRDEPQSTEQQASISPNNADLDSLDPVPIDHAPEEEPFAPVVVTAQEAASGSDWVSVASGRASPVEPSQQSAYPDSYSFFDPLHQHQPHHVDEPEFSGRVFPTLQPLNFEADALLDGSGVSRVLKRGKTVVLSREYRDMNVHLEQPTQKKKDAQSSPAKSDDQKCGSPSSAPAQPVKKSNAAPGKVKLPKPPFTGETSQPPTPLLFVGKGARRRREKFKEKFAHNPVLQYYSTQQHIHHVQSRDTSPDRNPQYEEYEQPLSSPWSQSPAPSPAPRHESKESNSYFSVQPGVEEDTFNPTSSHTPIYSAQEPVTAIGCESTWTVIHIPLVHPSLSRGLSISGPTSHENSNNHASFFGSSTPQNGHASPKKAPIAILSMLSPVIPYPRNLIHSLSHFAPLVATAFSLAQTHTNVLNQLNHFRSKRALKRRLGNRKSNRSATGYFPPQTPGDTITSPSEASSSFTGSTVASPAWDQTPGGIPFNVHEGLNGKASTSRMGTPLMSPGISSVDPSSDSYFSRGRERRGHIFSRQHSSEIQTINLMIPKGIDPEKYTSLEARLRMDLNEERFGLPQRSASLDSSWRTRDTGETKRDDDATPVPTTDERSTPTQTSTDAKIKAPQNTELEQGPQRGRKKSRRQKPAARMGHSMLHSYGADYTATFQSLSATTTQSDVDSSTLPLPNPHEMPPPSNKLLRTIIDSIPVHVFTATPDTGRITWANARMLAYRGISVEEFMKNPWNSIHTEDREEYLKSWYAAVRKGESFYHQMRVRRFDDTYRWFIVRAVPLRDPRGAIVHWFGTNMDIHDQYTAELNAARQTKIAESEHKYKSLANSCPQIVFAATGNDGITFANNQWIGYSGQTYEESLHLGFMEHVHHDDRHRCCLPGMSSRRCSCPSTVDSPGSSTTYPSEMKPVEVQIEDDKPTFSTEIRLKDKNGNFRWHLVRCVSVDKNVEDGRTLWFGTCTDINDHKLLEQKLKEANEAAQKTMESKTRFLANMSHEIRTPLIGISGMVQFLLDTPLNGEQLDYCNTMLQSSDGLLSVINDILDLSKVEAGMMRLNPKWFKIHTLIEHAHELLSTMAITKFLELNFIVDEDVPLIVYGDRVRLRQVLLNIIGNAIKFTTEGEVFSRCSVVKDCEDLAEGEIMLQFETHDTGPGFDEKDEEFMFKPFSQIDGSSTRVHGGSGLGLVISRQLVELHGGSLTATSVKGKGSTFIARARFQVPFRVPLDSPTPRPTSAQAMVAVGKPVEALPEAARFGDSPISMASTDQTTPSTAGSIGSNPSLPSTQSDMSTRSIESVLQHELSVYSPPDPASMKLSLPEEAQQKYNEHTSPTTEETTLEDIEPVEPEIGRAVVPPLFSILVFSHQPYSRMAISHHIKVTLPKNVPNQITSVSNMEECLKLIGGEDPVVFSHVVISLPHHPEIIEIMEQITKNPIHSQTTILVLTNPTQRIVIMENRKDVCDQLGGRLVFIYKPIKPSRFGEVFDPTSTDRHRDSAQHVVEIQKQVFADLAHEVGNKGYKVLLVEDNVVNQKVLLRFLGRVGLEVETASDGVEFVEKVFEKPPDYYGLILCDLHMPRKDGFQATAEIRRWEKENSVPSVPIVALSANVMSDVADKCQIAGFSRYVTKPVDFKELSSTIMELLARGSGEGAVGDGVVGGIGEVGFRAGEGYCAGSVVLGRTDEDDEDLERVVERLNMSFRSEEMEKGVREWGRGRGS</sequence>
<dbReference type="SUPFAM" id="SSF55785">
    <property type="entry name" value="PYP-like sensor domain (PAS domain)"/>
    <property type="match status" value="2"/>
</dbReference>
<dbReference type="PROSITE" id="PS50113">
    <property type="entry name" value="PAC"/>
    <property type="match status" value="2"/>
</dbReference>
<feature type="region of interest" description="Disordered" evidence="7">
    <location>
        <begin position="576"/>
        <end position="647"/>
    </location>
</feature>
<dbReference type="SUPFAM" id="SSF47384">
    <property type="entry name" value="Homodimeric domain of signal transducing histidine kinase"/>
    <property type="match status" value="1"/>
</dbReference>
<dbReference type="SMART" id="SM00448">
    <property type="entry name" value="REC"/>
    <property type="match status" value="1"/>
</dbReference>
<dbReference type="GO" id="GO:0000155">
    <property type="term" value="F:phosphorelay sensor kinase activity"/>
    <property type="evidence" value="ECO:0007669"/>
    <property type="project" value="InterPro"/>
</dbReference>
<dbReference type="InterPro" id="IPR036890">
    <property type="entry name" value="HATPase_C_sf"/>
</dbReference>
<proteinExistence type="predicted"/>
<dbReference type="SUPFAM" id="SSF55874">
    <property type="entry name" value="ATPase domain of HSP90 chaperone/DNA topoisomerase II/histidine kinase"/>
    <property type="match status" value="1"/>
</dbReference>
<feature type="compositionally biased region" description="Polar residues" evidence="7">
    <location>
        <begin position="882"/>
        <end position="902"/>
    </location>
</feature>